<comment type="caution">
    <text evidence="6">The sequence shown here is derived from an EMBL/GenBank/DDBJ whole genome shotgun (WGS) entry which is preliminary data.</text>
</comment>
<dbReference type="InterPro" id="IPR050147">
    <property type="entry name" value="Ser/Thr_Dehydratase"/>
</dbReference>
<accession>A0A3D9HXK3</accession>
<dbReference type="Gene3D" id="3.40.50.1100">
    <property type="match status" value="2"/>
</dbReference>
<evidence type="ECO:0000313" key="6">
    <source>
        <dbReference type="EMBL" id="RED54224.1"/>
    </source>
</evidence>
<dbReference type="PANTHER" id="PTHR48078">
    <property type="entry name" value="THREONINE DEHYDRATASE, MITOCHONDRIAL-RELATED"/>
    <property type="match status" value="1"/>
</dbReference>
<reference evidence="6 7" key="1">
    <citation type="submission" date="2018-07" db="EMBL/GenBank/DDBJ databases">
        <title>Genomic Encyclopedia of Type Strains, Phase III (KMG-III): the genomes of soil and plant-associated and newly described type strains.</title>
        <authorList>
            <person name="Whitman W."/>
        </authorList>
    </citation>
    <scope>NUCLEOTIDE SEQUENCE [LARGE SCALE GENOMIC DNA]</scope>
    <source>
        <strain evidence="6 7">CECT 8488</strain>
    </source>
</reference>
<dbReference type="OrthoDB" id="9811476at2"/>
<organism evidence="6 7">
    <name type="scientific">Aestuariispira insulae</name>
    <dbReference type="NCBI Taxonomy" id="1461337"/>
    <lineage>
        <taxon>Bacteria</taxon>
        <taxon>Pseudomonadati</taxon>
        <taxon>Pseudomonadota</taxon>
        <taxon>Alphaproteobacteria</taxon>
        <taxon>Rhodospirillales</taxon>
        <taxon>Kiloniellaceae</taxon>
        <taxon>Aestuariispira</taxon>
    </lineage>
</organism>
<keyword evidence="4" id="KW-0456">Lyase</keyword>
<dbReference type="GO" id="GO:0003941">
    <property type="term" value="F:L-serine ammonia-lyase activity"/>
    <property type="evidence" value="ECO:0007669"/>
    <property type="project" value="TreeGrafter"/>
</dbReference>
<keyword evidence="7" id="KW-1185">Reference proteome</keyword>
<comment type="cofactor">
    <cofactor evidence="1">
        <name>pyridoxal 5'-phosphate</name>
        <dbReference type="ChEBI" id="CHEBI:597326"/>
    </cofactor>
</comment>
<dbReference type="GO" id="GO:0009097">
    <property type="term" value="P:isoleucine biosynthetic process"/>
    <property type="evidence" value="ECO:0007669"/>
    <property type="project" value="TreeGrafter"/>
</dbReference>
<dbReference type="GO" id="GO:0006567">
    <property type="term" value="P:L-threonine catabolic process"/>
    <property type="evidence" value="ECO:0007669"/>
    <property type="project" value="TreeGrafter"/>
</dbReference>
<comment type="similarity">
    <text evidence="2">Belongs to the serine/threonine dehydratase family.</text>
</comment>
<evidence type="ECO:0000256" key="2">
    <source>
        <dbReference type="ARBA" id="ARBA00010869"/>
    </source>
</evidence>
<keyword evidence="3" id="KW-0663">Pyridoxal phosphate</keyword>
<dbReference type="RefSeq" id="WP_115935292.1">
    <property type="nucleotide sequence ID" value="NZ_QRDW01000001.1"/>
</dbReference>
<gene>
    <name evidence="6" type="ORF">DFP90_1011027</name>
</gene>
<dbReference type="GO" id="GO:0004794">
    <property type="term" value="F:threonine deaminase activity"/>
    <property type="evidence" value="ECO:0007669"/>
    <property type="project" value="TreeGrafter"/>
</dbReference>
<evidence type="ECO:0000256" key="3">
    <source>
        <dbReference type="ARBA" id="ARBA00022898"/>
    </source>
</evidence>
<dbReference type="CDD" id="cd01562">
    <property type="entry name" value="Thr-dehyd"/>
    <property type="match status" value="1"/>
</dbReference>
<proteinExistence type="inferred from homology"/>
<dbReference type="GO" id="GO:0006565">
    <property type="term" value="P:L-serine catabolic process"/>
    <property type="evidence" value="ECO:0007669"/>
    <property type="project" value="TreeGrafter"/>
</dbReference>
<dbReference type="InterPro" id="IPR001926">
    <property type="entry name" value="TrpB-like_PALP"/>
</dbReference>
<dbReference type="Proteomes" id="UP000256845">
    <property type="component" value="Unassembled WGS sequence"/>
</dbReference>
<evidence type="ECO:0000313" key="7">
    <source>
        <dbReference type="Proteomes" id="UP000256845"/>
    </source>
</evidence>
<sequence length="331" mass="35577">MTDRQGPSIQAIRDAAEQLRGRIIETPVTMLASDRIKPYLPESAEVSIKLELFQHAGSFKARGALLNVSALTDEERKRGVTTVSAGNHALALSWAAAQEKVHAKVVMPEASDPVRVEGCRKMGAEVILTRDVHAAFAEMERIRDDEGRTVVHPFEGPRTTLGTATCGLEFATAVPDLDAVIIPVGGGGLISGMACAFRQMNPNIEIIGVEPFGADSMYRSFETGQPEKLEKVHTIADSLGSPLAMPYSFAVTKDNVDRIIRVEDDSLRKYMALLFDALKIAVEPAGAASTAALGTVLREEMRGRKVGVIACGSNISEEKFGKLAGEGRALF</sequence>
<dbReference type="Pfam" id="PF00291">
    <property type="entry name" value="PALP"/>
    <property type="match status" value="1"/>
</dbReference>
<evidence type="ECO:0000256" key="1">
    <source>
        <dbReference type="ARBA" id="ARBA00001933"/>
    </source>
</evidence>
<name>A0A3D9HXK3_9PROT</name>
<feature type="domain" description="Tryptophan synthase beta chain-like PALP" evidence="5">
    <location>
        <begin position="31"/>
        <end position="312"/>
    </location>
</feature>
<dbReference type="PANTHER" id="PTHR48078:SF6">
    <property type="entry name" value="L-THREONINE DEHYDRATASE CATABOLIC TDCB"/>
    <property type="match status" value="1"/>
</dbReference>
<dbReference type="AlphaFoldDB" id="A0A3D9HXK3"/>
<dbReference type="InterPro" id="IPR036052">
    <property type="entry name" value="TrpB-like_PALP_sf"/>
</dbReference>
<dbReference type="EMBL" id="QRDW01000001">
    <property type="protein sequence ID" value="RED54224.1"/>
    <property type="molecule type" value="Genomic_DNA"/>
</dbReference>
<dbReference type="SUPFAM" id="SSF53686">
    <property type="entry name" value="Tryptophan synthase beta subunit-like PLP-dependent enzymes"/>
    <property type="match status" value="1"/>
</dbReference>
<evidence type="ECO:0000259" key="5">
    <source>
        <dbReference type="Pfam" id="PF00291"/>
    </source>
</evidence>
<protein>
    <submittedName>
        <fullName evidence="6">Threonine dehydratase</fullName>
    </submittedName>
</protein>
<evidence type="ECO:0000256" key="4">
    <source>
        <dbReference type="ARBA" id="ARBA00023239"/>
    </source>
</evidence>
<dbReference type="FunFam" id="3.40.50.1100:FF:000005">
    <property type="entry name" value="Threonine dehydratase catabolic"/>
    <property type="match status" value="1"/>
</dbReference>